<evidence type="ECO:0000313" key="1">
    <source>
        <dbReference type="EMBL" id="GAI89725.1"/>
    </source>
</evidence>
<dbReference type="AlphaFoldDB" id="X1TQ62"/>
<name>X1TQ62_9ZZZZ</name>
<dbReference type="EMBL" id="BARW01017625">
    <property type="protein sequence ID" value="GAI89725.1"/>
    <property type="molecule type" value="Genomic_DNA"/>
</dbReference>
<organism evidence="1">
    <name type="scientific">marine sediment metagenome</name>
    <dbReference type="NCBI Taxonomy" id="412755"/>
    <lineage>
        <taxon>unclassified sequences</taxon>
        <taxon>metagenomes</taxon>
        <taxon>ecological metagenomes</taxon>
    </lineage>
</organism>
<gene>
    <name evidence="1" type="ORF">S12H4_30394</name>
</gene>
<reference evidence="1" key="1">
    <citation type="journal article" date="2014" name="Front. Microbiol.">
        <title>High frequency of phylogenetically diverse reductive dehalogenase-homologous genes in deep subseafloor sedimentary metagenomes.</title>
        <authorList>
            <person name="Kawai M."/>
            <person name="Futagami T."/>
            <person name="Toyoda A."/>
            <person name="Takaki Y."/>
            <person name="Nishi S."/>
            <person name="Hori S."/>
            <person name="Arai W."/>
            <person name="Tsubouchi T."/>
            <person name="Morono Y."/>
            <person name="Uchiyama I."/>
            <person name="Ito T."/>
            <person name="Fujiyama A."/>
            <person name="Inagaki F."/>
            <person name="Takami H."/>
        </authorList>
    </citation>
    <scope>NUCLEOTIDE SEQUENCE</scope>
    <source>
        <strain evidence="1">Expedition CK06-06</strain>
    </source>
</reference>
<comment type="caution">
    <text evidence="1">The sequence shown here is derived from an EMBL/GenBank/DDBJ whole genome shotgun (WGS) entry which is preliminary data.</text>
</comment>
<accession>X1TQ62</accession>
<protein>
    <submittedName>
        <fullName evidence="1">Uncharacterized protein</fullName>
    </submittedName>
</protein>
<sequence length="92" mass="10737">MSKIEDKISLTEHKLEEIRTKFESDKDNLTSLVRQRAKLEASAVLDDKQDGKRVKEIDRQRDELRSQLEIYPDLIKEIGAKIEALKKQKEGE</sequence>
<feature type="non-terminal residue" evidence="1">
    <location>
        <position position="92"/>
    </location>
</feature>
<proteinExistence type="predicted"/>